<dbReference type="Gramene" id="TraesLDM1D03G00540400.1">
    <property type="protein sequence ID" value="TraesLDM1D03G00540400.1"/>
    <property type="gene ID" value="TraesLDM1D03G00540400"/>
</dbReference>
<dbReference type="Gramene" id="TraesCAD_scaffold_004039_01G000100.1">
    <property type="protein sequence ID" value="TraesCAD_scaffold_004039_01G000100.1"/>
    <property type="gene ID" value="TraesCAD_scaffold_004039_01G000100"/>
</dbReference>
<dbReference type="EnsemblPlants" id="TraesCS1D02G330200.1">
    <property type="protein sequence ID" value="TraesCS1D02G330200.1"/>
    <property type="gene ID" value="TraesCS1D02G330200"/>
</dbReference>
<dbReference type="PROSITE" id="PS00283">
    <property type="entry name" value="SOYBEAN_KUNITZ"/>
    <property type="match status" value="1"/>
</dbReference>
<feature type="region of interest" description="Disordered" evidence="1">
    <location>
        <begin position="1"/>
        <end position="22"/>
    </location>
</feature>
<dbReference type="GeneID" id="123182570"/>
<dbReference type="SUPFAM" id="SSF50386">
    <property type="entry name" value="STI-like"/>
    <property type="match status" value="1"/>
</dbReference>
<dbReference type="Gramene" id="TraesROB_scaffold_049130_01G000100.1">
    <property type="protein sequence ID" value="TraesROB_scaffold_049130_01G000100.1"/>
    <property type="gene ID" value="TraesROB_scaffold_049130_01G000100"/>
</dbReference>
<evidence type="ECO:0000313" key="3">
    <source>
        <dbReference type="Proteomes" id="UP000019116"/>
    </source>
</evidence>
<dbReference type="InterPro" id="IPR011065">
    <property type="entry name" value="Kunitz_inhibitor_STI-like_sf"/>
</dbReference>
<dbReference type="STRING" id="4565.A0A3B5ZYY0"/>
<reference evidence="2" key="1">
    <citation type="submission" date="2018-08" db="EMBL/GenBank/DDBJ databases">
        <authorList>
            <person name="Rossello M."/>
        </authorList>
    </citation>
    <scope>NUCLEOTIDE SEQUENCE [LARGE SCALE GENOMIC DNA]</scope>
    <source>
        <strain evidence="2">cv. Chinese Spring</strain>
    </source>
</reference>
<dbReference type="Gramene" id="TraesJAG1D03G00537320.1">
    <property type="protein sequence ID" value="TraesJAG1D03G00537320.1"/>
    <property type="gene ID" value="TraesJAG1D03G00537320"/>
</dbReference>
<dbReference type="Gramene" id="TraesSYM1D03G00544950.1">
    <property type="protein sequence ID" value="TraesSYM1D03G00544950.1"/>
    <property type="gene ID" value="TraesSYM1D03G00544950"/>
</dbReference>
<protein>
    <submittedName>
        <fullName evidence="2">Uncharacterized protein</fullName>
    </submittedName>
</protein>
<dbReference type="Gramene" id="TraesJUL1D03G00541010.1">
    <property type="protein sequence ID" value="TraesJUL1D03G00541010.1"/>
    <property type="gene ID" value="TraesJUL1D03G00541010"/>
</dbReference>
<dbReference type="PANTHER" id="PTHR33107">
    <property type="entry name" value="KUNITZ TRYPSIN INHIBITOR 2"/>
    <property type="match status" value="1"/>
</dbReference>
<dbReference type="Gramene" id="TraesLAC1D03G00541520.1">
    <property type="protein sequence ID" value="TraesLAC1D03G00541520.1"/>
    <property type="gene ID" value="TraesLAC1D03G00541520"/>
</dbReference>
<dbReference type="RefSeq" id="XP_044451128.1">
    <property type="nucleotide sequence ID" value="XM_044595193.1"/>
</dbReference>
<dbReference type="AlphaFoldDB" id="A0A3B5ZYY0"/>
<dbReference type="Gramene" id="TraesARI1D03G00544180.1">
    <property type="protein sequence ID" value="TraesARI1D03G00544180.1"/>
    <property type="gene ID" value="TraesARI1D03G00544180"/>
</dbReference>
<dbReference type="InterPro" id="IPR002160">
    <property type="entry name" value="Prot_inh_Kunz-lg"/>
</dbReference>
<dbReference type="Gene3D" id="2.80.10.50">
    <property type="match status" value="1"/>
</dbReference>
<evidence type="ECO:0000313" key="2">
    <source>
        <dbReference type="EnsemblPlants" id="TraesCS1D02G330200.1"/>
    </source>
</evidence>
<gene>
    <name evidence="2" type="primary">LOC123182570</name>
</gene>
<dbReference type="Gramene" id="TraesCS1D02G330200.1">
    <property type="protein sequence ID" value="TraesCS1D02G330200.1"/>
    <property type="gene ID" value="TraesCS1D02G330200"/>
</dbReference>
<dbReference type="GO" id="GO:0004866">
    <property type="term" value="F:endopeptidase inhibitor activity"/>
    <property type="evidence" value="ECO:0007669"/>
    <property type="project" value="InterPro"/>
</dbReference>
<dbReference type="Gramene" id="TraesSTA1D03G00536680.1">
    <property type="protein sequence ID" value="TraesSTA1D03G00536680.1"/>
    <property type="gene ID" value="TraesSTA1D03G00536680"/>
</dbReference>
<dbReference type="Gramene" id="TraesNOR1D03G00546010.1">
    <property type="protein sequence ID" value="TraesNOR1D03G00546010.1"/>
    <property type="gene ID" value="TraesNOR1D03G00546010"/>
</dbReference>
<dbReference type="Gramene" id="TraesCLE_scaffold_007884_01G000100.1">
    <property type="protein sequence ID" value="TraesCLE_scaffold_007884_01G000100.1"/>
    <property type="gene ID" value="TraesCLE_scaffold_007884_01G000100"/>
</dbReference>
<dbReference type="Gramene" id="TraesMAC1D03G00537430.1">
    <property type="protein sequence ID" value="TraesMAC1D03G00537430.1"/>
    <property type="gene ID" value="TraesMAC1D03G00537430"/>
</dbReference>
<name>A0A3B5ZYY0_WHEAT</name>
<organism evidence="2">
    <name type="scientific">Triticum aestivum</name>
    <name type="common">Wheat</name>
    <dbReference type="NCBI Taxonomy" id="4565"/>
    <lineage>
        <taxon>Eukaryota</taxon>
        <taxon>Viridiplantae</taxon>
        <taxon>Streptophyta</taxon>
        <taxon>Embryophyta</taxon>
        <taxon>Tracheophyta</taxon>
        <taxon>Spermatophyta</taxon>
        <taxon>Magnoliopsida</taxon>
        <taxon>Liliopsida</taxon>
        <taxon>Poales</taxon>
        <taxon>Poaceae</taxon>
        <taxon>BOP clade</taxon>
        <taxon>Pooideae</taxon>
        <taxon>Triticodae</taxon>
        <taxon>Triticeae</taxon>
        <taxon>Triticinae</taxon>
        <taxon>Triticum</taxon>
    </lineage>
</organism>
<dbReference type="Gramene" id="TraesWEE_scaffold_007225_01G000500.1">
    <property type="protein sequence ID" value="TraesWEE_scaffold_007225_01G000500.1"/>
    <property type="gene ID" value="TraesWEE_scaffold_007225_01G000500"/>
</dbReference>
<feature type="compositionally biased region" description="Low complexity" evidence="1">
    <location>
        <begin position="8"/>
        <end position="22"/>
    </location>
</feature>
<evidence type="ECO:0000256" key="1">
    <source>
        <dbReference type="SAM" id="MobiDB-lite"/>
    </source>
</evidence>
<dbReference type="Proteomes" id="UP000019116">
    <property type="component" value="Chromosome 1D"/>
</dbReference>
<dbReference type="Gramene" id="TraesCS1D03G0782400.1">
    <property type="protein sequence ID" value="TraesCS1D03G0782400.1.CDS"/>
    <property type="gene ID" value="TraesCS1D03G0782400"/>
</dbReference>
<dbReference type="SMR" id="A0A3B5ZYY0"/>
<dbReference type="OrthoDB" id="678511at2759"/>
<sequence length="230" mass="25266">MKRSPIVSQARQGASASSSEANPNPAVAKVVLSLDPLSSAEPSLQLKMEMPQTRETSTCNLPKSCPLNMFFLLRLFAIAILPCSANNATQLVYDTEGNELNSKSNYYILPAKPASGGGLKAIPTGLRCLHFVVEERSETTLLDTPMRFMPLPEHASTTEPIRLSSDIWIRLSSDIWIEFHDLRSFCSERLDWHLTEQVPESSSGEPKHMAAGSEEGLRSFGVFRDGSLGI</sequence>
<reference evidence="2" key="2">
    <citation type="submission" date="2018-10" db="UniProtKB">
        <authorList>
            <consortium name="EnsemblPlants"/>
        </authorList>
    </citation>
    <scope>IDENTIFICATION</scope>
</reference>
<dbReference type="PANTHER" id="PTHR33107:SF41">
    <property type="entry name" value="ALPHA-AMYLASE_SUBTILISIN INHIBITOR"/>
    <property type="match status" value="1"/>
</dbReference>
<keyword evidence="3" id="KW-1185">Reference proteome</keyword>
<dbReference type="Pfam" id="PF00197">
    <property type="entry name" value="Kunitz_legume"/>
    <property type="match status" value="1"/>
</dbReference>
<accession>A0A3B5ZYY0</accession>
<dbReference type="Gramene" id="TraesPARA_EIv1.0_0303790.1">
    <property type="protein sequence ID" value="TraesPARA_EIv1.0_0303790.1.CDS"/>
    <property type="gene ID" value="TraesPARA_EIv1.0_0303790"/>
</dbReference>
<proteinExistence type="predicted"/>